<evidence type="ECO:0000313" key="4">
    <source>
        <dbReference type="Proteomes" id="UP000005697"/>
    </source>
</evidence>
<dbReference type="SUPFAM" id="SSF48452">
    <property type="entry name" value="TPR-like"/>
    <property type="match status" value="1"/>
</dbReference>
<evidence type="ECO:0000256" key="1">
    <source>
        <dbReference type="PROSITE-ProRule" id="PRU00339"/>
    </source>
</evidence>
<dbReference type="EMBL" id="AEWX01000024">
    <property type="protein sequence ID" value="EGC19802.1"/>
    <property type="molecule type" value="Genomic_DNA"/>
</dbReference>
<organism evidence="3 4">
    <name type="scientific">Prevotella multiformis DSM 16608</name>
    <dbReference type="NCBI Taxonomy" id="888743"/>
    <lineage>
        <taxon>Bacteria</taxon>
        <taxon>Pseudomonadati</taxon>
        <taxon>Bacteroidota</taxon>
        <taxon>Bacteroidia</taxon>
        <taxon>Bacteroidales</taxon>
        <taxon>Prevotellaceae</taxon>
        <taxon>Prevotella</taxon>
    </lineage>
</organism>
<comment type="caution">
    <text evidence="3">The sequence shown here is derived from an EMBL/GenBank/DDBJ whole genome shotgun (WGS) entry which is preliminary data.</text>
</comment>
<proteinExistence type="predicted"/>
<evidence type="ECO:0000313" key="3">
    <source>
        <dbReference type="EMBL" id="EGC19802.1"/>
    </source>
</evidence>
<dbReference type="HOGENOM" id="CLU_054035_0_0_10"/>
<keyword evidence="2" id="KW-0732">Signal</keyword>
<feature type="chain" id="PRO_5003252158" evidence="2">
    <location>
        <begin position="24"/>
        <end position="424"/>
    </location>
</feature>
<dbReference type="InterPro" id="IPR019734">
    <property type="entry name" value="TPR_rpt"/>
</dbReference>
<sequence>MITDMKKLMFAAWMLLSTSAAFAGDSEPLKAILKAQTYAEAADLLKANIAQITDNAEKAKAYDKLYELAMKKVSAEQGVQLENQTNQQMGKEGNKPVDEKGLYEAVGQAFDAAAEVVKYDNMPNAKGKVKPKYAGLVDQLYPLRGQLINGGIFYQGAKDDANAYKYLARYVDSADDPMFAKFDKSKDENLNEIAYFATYYAYQNKDYQKAEKYVSYAMKSKDRAKDAQQLQLAILGAQLKTRQDSVNYAEKLAGIYAQDPENDAVLTTLTSTYSALGMQNKAEEIVNAALAKNPNSYGALVMQGQFASQKKEYEKAADYLSKALALARDDNAKIAINASIGQCWFYKAQERVAAVKGVLSQAARAQFNEVYNKAISYLETAKKLDVLKEQKSSWAYPLYGCYYFVKGPQAPETLAAAADAGVQQ</sequence>
<name>F0F7V9_9BACT</name>
<dbReference type="AlphaFoldDB" id="F0F7V9"/>
<dbReference type="eggNOG" id="COG0457">
    <property type="taxonomic scope" value="Bacteria"/>
</dbReference>
<evidence type="ECO:0000256" key="2">
    <source>
        <dbReference type="SAM" id="SignalP"/>
    </source>
</evidence>
<reference evidence="3 4" key="1">
    <citation type="submission" date="2011-01" db="EMBL/GenBank/DDBJ databases">
        <authorList>
            <person name="Muzny D."/>
            <person name="Qin X."/>
            <person name="Deng J."/>
            <person name="Jiang H."/>
            <person name="Liu Y."/>
            <person name="Qu J."/>
            <person name="Song X.-Z."/>
            <person name="Zhang L."/>
            <person name="Thornton R."/>
            <person name="Coyle M."/>
            <person name="Francisco L."/>
            <person name="Jackson L."/>
            <person name="Javaid M."/>
            <person name="Korchina V."/>
            <person name="Kovar C."/>
            <person name="Mata R."/>
            <person name="Mathew T."/>
            <person name="Ngo R."/>
            <person name="Nguyen L."/>
            <person name="Nguyen N."/>
            <person name="Okwuonu G."/>
            <person name="Ongeri F."/>
            <person name="Pham C."/>
            <person name="Simmons D."/>
            <person name="Wilczek-Boney K."/>
            <person name="Hale W."/>
            <person name="Jakkamsetti A."/>
            <person name="Pham P."/>
            <person name="Ruth R."/>
            <person name="San Lucas F."/>
            <person name="Warren J."/>
            <person name="Zhang J."/>
            <person name="Zhao Z."/>
            <person name="Zhou C."/>
            <person name="Zhu D."/>
            <person name="Lee S."/>
            <person name="Bess C."/>
            <person name="Blankenburg K."/>
            <person name="Forbes L."/>
            <person name="Fu Q."/>
            <person name="Gubbala S."/>
            <person name="Hirani K."/>
            <person name="Jayaseelan J.C."/>
            <person name="Lara F."/>
            <person name="Munidasa M."/>
            <person name="Palculict T."/>
            <person name="Patil S."/>
            <person name="Pu L.-L."/>
            <person name="Saada N."/>
            <person name="Tang L."/>
            <person name="Weissenberger G."/>
            <person name="Zhu Y."/>
            <person name="Hemphill L."/>
            <person name="Shang Y."/>
            <person name="Youmans B."/>
            <person name="Ayvaz T."/>
            <person name="Ross M."/>
            <person name="Santibanez J."/>
            <person name="Aqrawi P."/>
            <person name="Gross S."/>
            <person name="Joshi V."/>
            <person name="Fowler G."/>
            <person name="Nazareth L."/>
            <person name="Reid J."/>
            <person name="Worley K."/>
            <person name="Petrosino J."/>
            <person name="Highlander S."/>
            <person name="Gibbs R."/>
        </authorList>
    </citation>
    <scope>NUCLEOTIDE SEQUENCE [LARGE SCALE GENOMIC DNA]</scope>
    <source>
        <strain evidence="3 4">DSM 16608</strain>
    </source>
</reference>
<gene>
    <name evidence="3" type="ORF">HMPREF9141_1676</name>
</gene>
<dbReference type="InterPro" id="IPR011990">
    <property type="entry name" value="TPR-like_helical_dom_sf"/>
</dbReference>
<dbReference type="Gene3D" id="1.25.40.10">
    <property type="entry name" value="Tetratricopeptide repeat domain"/>
    <property type="match status" value="1"/>
</dbReference>
<keyword evidence="1" id="KW-0802">TPR repeat</keyword>
<dbReference type="STRING" id="888743.HMPREF9141_1676"/>
<protein>
    <submittedName>
        <fullName evidence="3">Tetratricopeptide repeat protein</fullName>
    </submittedName>
</protein>
<feature type="repeat" description="TPR" evidence="1">
    <location>
        <begin position="297"/>
        <end position="330"/>
    </location>
</feature>
<keyword evidence="4" id="KW-1185">Reference proteome</keyword>
<dbReference type="PROSITE" id="PS50005">
    <property type="entry name" value="TPR"/>
    <property type="match status" value="1"/>
</dbReference>
<dbReference type="Proteomes" id="UP000005697">
    <property type="component" value="Unassembled WGS sequence"/>
</dbReference>
<feature type="signal peptide" evidence="2">
    <location>
        <begin position="1"/>
        <end position="23"/>
    </location>
</feature>
<dbReference type="SMART" id="SM00028">
    <property type="entry name" value="TPR"/>
    <property type="match status" value="2"/>
</dbReference>
<accession>F0F7V9</accession>